<evidence type="ECO:0000259" key="2">
    <source>
        <dbReference type="PROSITE" id="PS50164"/>
    </source>
</evidence>
<proteinExistence type="inferred from homology"/>
<evidence type="ECO:0000313" key="3">
    <source>
        <dbReference type="EMBL" id="PJA89682.1"/>
    </source>
</evidence>
<evidence type="ECO:0000256" key="1">
    <source>
        <dbReference type="ARBA" id="ARBA00007435"/>
    </source>
</evidence>
<dbReference type="PANTHER" id="PTHR34477">
    <property type="entry name" value="UPF0213 PROTEIN YHBQ"/>
    <property type="match status" value="1"/>
</dbReference>
<dbReference type="InterPro" id="IPR000305">
    <property type="entry name" value="GIY-YIG_endonuc"/>
</dbReference>
<keyword evidence="3" id="KW-0255">Endonuclease</keyword>
<dbReference type="InterPro" id="IPR050190">
    <property type="entry name" value="UPF0213_domain"/>
</dbReference>
<dbReference type="Proteomes" id="UP000230843">
    <property type="component" value="Unassembled WGS sequence"/>
</dbReference>
<dbReference type="SUPFAM" id="SSF82771">
    <property type="entry name" value="GIY-YIG endonuclease"/>
    <property type="match status" value="1"/>
</dbReference>
<keyword evidence="3" id="KW-0378">Hydrolase</keyword>
<dbReference type="Gene3D" id="3.40.1440.10">
    <property type="entry name" value="GIY-YIG endonuclease"/>
    <property type="match status" value="1"/>
</dbReference>
<sequence length="94" mass="11654">MKTYYVYILSNCRRTVYYVGITNQLERRAIEHKYKKDKNSFTAKYNINELLYYEKYDNSIYAIQREKQIKSWRREKKINLIKKLNPEIKNLFVD</sequence>
<dbReference type="AlphaFoldDB" id="A0A2M7Z6I1"/>
<dbReference type="InterPro" id="IPR035901">
    <property type="entry name" value="GIY-YIG_endonuc_sf"/>
</dbReference>
<organism evidence="3 4">
    <name type="scientific">Candidatus Magasanikbacteria bacterium CG_4_9_14_3_um_filter_32_9</name>
    <dbReference type="NCBI Taxonomy" id="1974644"/>
    <lineage>
        <taxon>Bacteria</taxon>
        <taxon>Candidatus Magasanikiibacteriota</taxon>
    </lineage>
</organism>
<protein>
    <submittedName>
        <fullName evidence="3">Endonuclease</fullName>
    </submittedName>
</protein>
<comment type="similarity">
    <text evidence="1">Belongs to the UPF0213 family.</text>
</comment>
<gene>
    <name evidence="3" type="ORF">CO137_03010</name>
</gene>
<name>A0A2M7Z6I1_9BACT</name>
<accession>A0A2M7Z6I1</accession>
<comment type="caution">
    <text evidence="3">The sequence shown here is derived from an EMBL/GenBank/DDBJ whole genome shotgun (WGS) entry which is preliminary data.</text>
</comment>
<evidence type="ECO:0000313" key="4">
    <source>
        <dbReference type="Proteomes" id="UP000230843"/>
    </source>
</evidence>
<dbReference type="CDD" id="cd10448">
    <property type="entry name" value="GIY-YIG_unchar_3"/>
    <property type="match status" value="1"/>
</dbReference>
<dbReference type="Pfam" id="PF01541">
    <property type="entry name" value="GIY-YIG"/>
    <property type="match status" value="1"/>
</dbReference>
<reference evidence="4" key="1">
    <citation type="submission" date="2017-09" db="EMBL/GenBank/DDBJ databases">
        <title>Depth-based differentiation of microbial function through sediment-hosted aquifers and enrichment of novel symbionts in the deep terrestrial subsurface.</title>
        <authorList>
            <person name="Probst A.J."/>
            <person name="Ladd B."/>
            <person name="Jarett J.K."/>
            <person name="Geller-Mcgrath D.E."/>
            <person name="Sieber C.M.K."/>
            <person name="Emerson J.B."/>
            <person name="Anantharaman K."/>
            <person name="Thomas B.C."/>
            <person name="Malmstrom R."/>
            <person name="Stieglmeier M."/>
            <person name="Klingl A."/>
            <person name="Woyke T."/>
            <person name="Ryan C.M."/>
            <person name="Banfield J.F."/>
        </authorList>
    </citation>
    <scope>NUCLEOTIDE SEQUENCE [LARGE SCALE GENOMIC DNA]</scope>
</reference>
<feature type="domain" description="GIY-YIG" evidence="2">
    <location>
        <begin position="2"/>
        <end position="79"/>
    </location>
</feature>
<keyword evidence="3" id="KW-0540">Nuclease</keyword>
<dbReference type="GO" id="GO:0004519">
    <property type="term" value="F:endonuclease activity"/>
    <property type="evidence" value="ECO:0007669"/>
    <property type="project" value="UniProtKB-KW"/>
</dbReference>
<dbReference type="EMBL" id="PFVJ01000062">
    <property type="protein sequence ID" value="PJA89682.1"/>
    <property type="molecule type" value="Genomic_DNA"/>
</dbReference>
<dbReference type="PANTHER" id="PTHR34477:SF5">
    <property type="entry name" value="BSL5627 PROTEIN"/>
    <property type="match status" value="1"/>
</dbReference>
<dbReference type="PROSITE" id="PS50164">
    <property type="entry name" value="GIY_YIG"/>
    <property type="match status" value="1"/>
</dbReference>